<feature type="domain" description="HhH-GPD" evidence="4">
    <location>
        <begin position="125"/>
        <end position="280"/>
    </location>
</feature>
<evidence type="ECO:0000256" key="1">
    <source>
        <dbReference type="ARBA" id="ARBA00022763"/>
    </source>
</evidence>
<feature type="compositionally biased region" description="Pro residues" evidence="3">
    <location>
        <begin position="64"/>
        <end position="74"/>
    </location>
</feature>
<dbReference type="Gene3D" id="1.10.340.30">
    <property type="entry name" value="Hypothetical protein, domain 2"/>
    <property type="match status" value="1"/>
</dbReference>
<keyword evidence="6" id="KW-1185">Reference proteome</keyword>
<accession>A0ABR2N1C0</accession>
<evidence type="ECO:0000313" key="6">
    <source>
        <dbReference type="Proteomes" id="UP001412067"/>
    </source>
</evidence>
<dbReference type="SUPFAM" id="SSF48150">
    <property type="entry name" value="DNA-glycosylase"/>
    <property type="match status" value="1"/>
</dbReference>
<organism evidence="5 6">
    <name type="scientific">Platanthera guangdongensis</name>
    <dbReference type="NCBI Taxonomy" id="2320717"/>
    <lineage>
        <taxon>Eukaryota</taxon>
        <taxon>Viridiplantae</taxon>
        <taxon>Streptophyta</taxon>
        <taxon>Embryophyta</taxon>
        <taxon>Tracheophyta</taxon>
        <taxon>Spermatophyta</taxon>
        <taxon>Magnoliopsida</taxon>
        <taxon>Liliopsida</taxon>
        <taxon>Asparagales</taxon>
        <taxon>Orchidaceae</taxon>
        <taxon>Orchidoideae</taxon>
        <taxon>Orchideae</taxon>
        <taxon>Orchidinae</taxon>
        <taxon>Platanthera</taxon>
    </lineage>
</organism>
<feature type="compositionally biased region" description="Low complexity" evidence="3">
    <location>
        <begin position="16"/>
        <end position="29"/>
    </location>
</feature>
<feature type="region of interest" description="Disordered" evidence="3">
    <location>
        <begin position="1"/>
        <end position="29"/>
    </location>
</feature>
<protein>
    <recommendedName>
        <fullName evidence="4">HhH-GPD domain-containing protein</fullName>
    </recommendedName>
</protein>
<comment type="caution">
    <text evidence="5">The sequence shown here is derived from an EMBL/GenBank/DDBJ whole genome shotgun (WGS) entry which is preliminary data.</text>
</comment>
<evidence type="ECO:0000259" key="4">
    <source>
        <dbReference type="SMART" id="SM00478"/>
    </source>
</evidence>
<feature type="region of interest" description="Disordered" evidence="3">
    <location>
        <begin position="52"/>
        <end position="77"/>
    </location>
</feature>
<gene>
    <name evidence="5" type="ORF">KSP40_PGU022004</name>
</gene>
<name>A0ABR2N1C0_9ASPA</name>
<dbReference type="EMBL" id="JBBWWR010000002">
    <property type="protein sequence ID" value="KAK8970245.1"/>
    <property type="molecule type" value="Genomic_DNA"/>
</dbReference>
<dbReference type="InterPro" id="IPR051912">
    <property type="entry name" value="Alkylbase_DNA_Glycosylase/TA"/>
</dbReference>
<proteinExistence type="predicted"/>
<evidence type="ECO:0000256" key="3">
    <source>
        <dbReference type="SAM" id="MobiDB-lite"/>
    </source>
</evidence>
<keyword evidence="2" id="KW-0234">DNA repair</keyword>
<keyword evidence="1" id="KW-0227">DNA damage</keyword>
<dbReference type="SMART" id="SM00478">
    <property type="entry name" value="ENDO3c"/>
    <property type="match status" value="1"/>
</dbReference>
<reference evidence="5 6" key="1">
    <citation type="journal article" date="2022" name="Nat. Plants">
        <title>Genomes of leafy and leafless Platanthera orchids illuminate the evolution of mycoheterotrophy.</title>
        <authorList>
            <person name="Li M.H."/>
            <person name="Liu K.W."/>
            <person name="Li Z."/>
            <person name="Lu H.C."/>
            <person name="Ye Q.L."/>
            <person name="Zhang D."/>
            <person name="Wang J.Y."/>
            <person name="Li Y.F."/>
            <person name="Zhong Z.M."/>
            <person name="Liu X."/>
            <person name="Yu X."/>
            <person name="Liu D.K."/>
            <person name="Tu X.D."/>
            <person name="Liu B."/>
            <person name="Hao Y."/>
            <person name="Liao X.Y."/>
            <person name="Jiang Y.T."/>
            <person name="Sun W.H."/>
            <person name="Chen J."/>
            <person name="Chen Y.Q."/>
            <person name="Ai Y."/>
            <person name="Zhai J.W."/>
            <person name="Wu S.S."/>
            <person name="Zhou Z."/>
            <person name="Hsiao Y.Y."/>
            <person name="Wu W.L."/>
            <person name="Chen Y.Y."/>
            <person name="Lin Y.F."/>
            <person name="Hsu J.L."/>
            <person name="Li C.Y."/>
            <person name="Wang Z.W."/>
            <person name="Zhao X."/>
            <person name="Zhong W.Y."/>
            <person name="Ma X.K."/>
            <person name="Ma L."/>
            <person name="Huang J."/>
            <person name="Chen G.Z."/>
            <person name="Huang M.Z."/>
            <person name="Huang L."/>
            <person name="Peng D.H."/>
            <person name="Luo Y.B."/>
            <person name="Zou S.Q."/>
            <person name="Chen S.P."/>
            <person name="Lan S."/>
            <person name="Tsai W.C."/>
            <person name="Van de Peer Y."/>
            <person name="Liu Z.J."/>
        </authorList>
    </citation>
    <scope>NUCLEOTIDE SEQUENCE [LARGE SCALE GENOMIC DNA]</scope>
    <source>
        <strain evidence="5">Lor288</strain>
    </source>
</reference>
<evidence type="ECO:0000256" key="2">
    <source>
        <dbReference type="ARBA" id="ARBA00023204"/>
    </source>
</evidence>
<dbReference type="InterPro" id="IPR003265">
    <property type="entry name" value="HhH-GPD_domain"/>
</dbReference>
<sequence length="321" mass="34978">MTESIWPLPPPPPMPDSTLASPPSSSSLSSAVSIAVDPISIAAGAGDKTLYRPRKLRKLSPESTRPPPPPPLLLPRPLSAEGELEAAVRHLRVIDPHLSAVIDELEPLGLHKFQPPFLTLARSIIHQQLAPKAAVPTYERFLKLCETQSGFSPAAVLALSAEQLRQIGVSARKAGYLHDLARKFHTGVLSDAAIVSHDDRSLLSLLTMVEGIGTWSAHMFMIFSLHRPDVLPIGDAAVRRGVQILYGLADTPRPSQMEQLCERWKPYRSVGSWYMWRLSQAKAAAGPSVVGFIAGTPHQSLMMDTFQVVSLLLLGFFTVND</sequence>
<dbReference type="Gene3D" id="1.10.1670.40">
    <property type="match status" value="1"/>
</dbReference>
<dbReference type="CDD" id="cd00056">
    <property type="entry name" value="ENDO3c"/>
    <property type="match status" value="1"/>
</dbReference>
<dbReference type="Proteomes" id="UP001412067">
    <property type="component" value="Unassembled WGS sequence"/>
</dbReference>
<dbReference type="InterPro" id="IPR011257">
    <property type="entry name" value="DNA_glycosylase"/>
</dbReference>
<dbReference type="PANTHER" id="PTHR43003:SF5">
    <property type="entry name" value="DNA-3-METHYLADENINE GLYCOSYLASE"/>
    <property type="match status" value="1"/>
</dbReference>
<dbReference type="Pfam" id="PF00730">
    <property type="entry name" value="HhH-GPD"/>
    <property type="match status" value="1"/>
</dbReference>
<evidence type="ECO:0000313" key="5">
    <source>
        <dbReference type="EMBL" id="KAK8970245.1"/>
    </source>
</evidence>
<dbReference type="PANTHER" id="PTHR43003">
    <property type="entry name" value="DNA-3-METHYLADENINE GLYCOSYLASE"/>
    <property type="match status" value="1"/>
</dbReference>